<evidence type="ECO:0000256" key="8">
    <source>
        <dbReference type="ARBA" id="ARBA00022490"/>
    </source>
</evidence>
<comment type="subcellular location">
    <subcellularLocation>
        <location evidence="3 15">Cytoplasm</location>
    </subcellularLocation>
</comment>
<reference evidence="18" key="1">
    <citation type="journal article" date="2019" name="Int. J. Syst. Evol. Microbiol.">
        <title>The Global Catalogue of Microorganisms (GCM) 10K type strain sequencing project: providing services to taxonomists for standard genome sequencing and annotation.</title>
        <authorList>
            <consortium name="The Broad Institute Genomics Platform"/>
            <consortium name="The Broad Institute Genome Sequencing Center for Infectious Disease"/>
            <person name="Wu L."/>
            <person name="Ma J."/>
        </authorList>
    </citation>
    <scope>NUCLEOTIDE SEQUENCE [LARGE SCALE GENOMIC DNA]</scope>
    <source>
        <strain evidence="18">CGMCC 1.12931</strain>
    </source>
</reference>
<keyword evidence="11 15" id="KW-0378">Hydrolase</keyword>
<dbReference type="Pfam" id="PF01502">
    <property type="entry name" value="PRA-CH"/>
    <property type="match status" value="1"/>
</dbReference>
<evidence type="ECO:0000256" key="2">
    <source>
        <dbReference type="ARBA" id="ARBA00001460"/>
    </source>
</evidence>
<comment type="catalytic activity">
    <reaction evidence="2 15">
        <text>1-(5-phospho-beta-D-ribosyl)-ATP + H2O = 1-(5-phospho-beta-D-ribosyl)-5'-AMP + diphosphate + H(+)</text>
        <dbReference type="Rhea" id="RHEA:22828"/>
        <dbReference type="ChEBI" id="CHEBI:15377"/>
        <dbReference type="ChEBI" id="CHEBI:15378"/>
        <dbReference type="ChEBI" id="CHEBI:33019"/>
        <dbReference type="ChEBI" id="CHEBI:59457"/>
        <dbReference type="ChEBI" id="CHEBI:73183"/>
        <dbReference type="EC" id="3.6.1.31"/>
    </reaction>
</comment>
<comment type="pathway">
    <text evidence="5 15">Amino-acid biosynthesis; L-histidine biosynthesis; L-histidine from 5-phospho-alpha-D-ribose 1-diphosphate: step 2/9.</text>
</comment>
<keyword evidence="14 15" id="KW-0511">Multifunctional enzyme</keyword>
<feature type="domain" description="Phosphoribosyl-AMP cyclohydrolase" evidence="16">
    <location>
        <begin position="31"/>
        <end position="103"/>
    </location>
</feature>
<proteinExistence type="inferred from homology"/>
<dbReference type="PANTHER" id="PTHR42945:SF9">
    <property type="entry name" value="HISTIDINE BIOSYNTHESIS BIFUNCTIONAL PROTEIN HISIE"/>
    <property type="match status" value="1"/>
</dbReference>
<dbReference type="SUPFAM" id="SSF101386">
    <property type="entry name" value="all-alpha NTP pyrophosphatases"/>
    <property type="match status" value="1"/>
</dbReference>
<evidence type="ECO:0000256" key="14">
    <source>
        <dbReference type="ARBA" id="ARBA00023268"/>
    </source>
</evidence>
<feature type="region of interest" description="Phosphoribosyl-AMP cyclohydrolase" evidence="15">
    <location>
        <begin position="1"/>
        <end position="113"/>
    </location>
</feature>
<evidence type="ECO:0000256" key="12">
    <source>
        <dbReference type="ARBA" id="ARBA00022840"/>
    </source>
</evidence>
<dbReference type="NCBIfam" id="NF002747">
    <property type="entry name" value="PRK02759.1"/>
    <property type="match status" value="1"/>
</dbReference>
<evidence type="ECO:0000313" key="18">
    <source>
        <dbReference type="Proteomes" id="UP000599179"/>
    </source>
</evidence>
<dbReference type="HAMAP" id="MF_01020">
    <property type="entry name" value="HisE"/>
    <property type="match status" value="1"/>
</dbReference>
<keyword evidence="12 15" id="KW-0067">ATP-binding</keyword>
<evidence type="ECO:0000256" key="6">
    <source>
        <dbReference type="ARBA" id="ARBA00007731"/>
    </source>
</evidence>
<evidence type="ECO:0000256" key="11">
    <source>
        <dbReference type="ARBA" id="ARBA00022801"/>
    </source>
</evidence>
<keyword evidence="8 15" id="KW-0963">Cytoplasm</keyword>
<dbReference type="HAMAP" id="MF_01019">
    <property type="entry name" value="HisIE"/>
    <property type="match status" value="1"/>
</dbReference>
<dbReference type="InterPro" id="IPR038019">
    <property type="entry name" value="PRib_AMP_CycHydrolase_sf"/>
</dbReference>
<sequence>MNITEQADFSKSEDGLLPAIIQDAQTKNVLMLGYMNLEALEKTMTSKKVTFYSRSKKRLWTKGEESGNFLVLKSIELDCDQDTFLVQVNPHGPTCHKGTDTCWGNENESNFGFLSELERIIESRKNSTSEKSYVASLFESGINKIAQKVGEEAVEVVIEAKDENDDLFLNESADLLFHYLILLKAKGFSLKAIEQVLLERSNKNK</sequence>
<evidence type="ECO:0000256" key="15">
    <source>
        <dbReference type="HAMAP-Rule" id="MF_01019"/>
    </source>
</evidence>
<evidence type="ECO:0000256" key="7">
    <source>
        <dbReference type="ARBA" id="ARBA00008299"/>
    </source>
</evidence>
<comment type="similarity">
    <text evidence="6 15">In the C-terminal section; belongs to the PRA-PH family.</text>
</comment>
<dbReference type="InterPro" id="IPR002496">
    <property type="entry name" value="PRib_AMP_CycHydrolase_dom"/>
</dbReference>
<dbReference type="PANTHER" id="PTHR42945">
    <property type="entry name" value="HISTIDINE BIOSYNTHESIS BIFUNCTIONAL PROTEIN"/>
    <property type="match status" value="1"/>
</dbReference>
<organism evidence="17 18">
    <name type="scientific">Psychroflexus planctonicus</name>
    <dbReference type="NCBI Taxonomy" id="1526575"/>
    <lineage>
        <taxon>Bacteria</taxon>
        <taxon>Pseudomonadati</taxon>
        <taxon>Bacteroidota</taxon>
        <taxon>Flavobacteriia</taxon>
        <taxon>Flavobacteriales</taxon>
        <taxon>Flavobacteriaceae</taxon>
        <taxon>Psychroflexus</taxon>
    </lineage>
</organism>
<evidence type="ECO:0000256" key="1">
    <source>
        <dbReference type="ARBA" id="ARBA00000024"/>
    </source>
</evidence>
<dbReference type="Gene3D" id="3.10.20.810">
    <property type="entry name" value="Phosphoribosyl-AMP cyclohydrolase"/>
    <property type="match status" value="1"/>
</dbReference>
<comment type="caution">
    <text evidence="17">The sequence shown here is derived from an EMBL/GenBank/DDBJ whole genome shotgun (WGS) entry which is preliminary data.</text>
</comment>
<dbReference type="EC" id="3.5.4.19" evidence="15"/>
<keyword evidence="9 15" id="KW-0028">Amino-acid biosynthesis</keyword>
<comment type="similarity">
    <text evidence="7 15">In the N-terminal section; belongs to the PRA-CH family.</text>
</comment>
<evidence type="ECO:0000256" key="10">
    <source>
        <dbReference type="ARBA" id="ARBA00022741"/>
    </source>
</evidence>
<evidence type="ECO:0000256" key="13">
    <source>
        <dbReference type="ARBA" id="ARBA00023102"/>
    </source>
</evidence>
<evidence type="ECO:0000256" key="5">
    <source>
        <dbReference type="ARBA" id="ARBA00005204"/>
    </source>
</evidence>
<dbReference type="Proteomes" id="UP000599179">
    <property type="component" value="Unassembled WGS sequence"/>
</dbReference>
<dbReference type="EC" id="3.6.1.31" evidence="15"/>
<dbReference type="NCBIfam" id="TIGR03188">
    <property type="entry name" value="histidine_hisI"/>
    <property type="match status" value="1"/>
</dbReference>
<dbReference type="InterPro" id="IPR023019">
    <property type="entry name" value="His_synth_HisIE"/>
</dbReference>
<accession>A0ABQ1SE96</accession>
<dbReference type="CDD" id="cd11534">
    <property type="entry name" value="NTP-PPase_HisIE_like"/>
    <property type="match status" value="1"/>
</dbReference>
<dbReference type="InterPro" id="IPR008179">
    <property type="entry name" value="HisE"/>
</dbReference>
<keyword evidence="10 15" id="KW-0547">Nucleotide-binding</keyword>
<dbReference type="Pfam" id="PF01503">
    <property type="entry name" value="PRA-PH"/>
    <property type="match status" value="1"/>
</dbReference>
<comment type="catalytic activity">
    <reaction evidence="1 15">
        <text>1-(5-phospho-beta-D-ribosyl)-5'-AMP + H2O = 1-(5-phospho-beta-D-ribosyl)-5-[(5-phospho-beta-D-ribosylamino)methylideneamino]imidazole-4-carboxamide</text>
        <dbReference type="Rhea" id="RHEA:20049"/>
        <dbReference type="ChEBI" id="CHEBI:15377"/>
        <dbReference type="ChEBI" id="CHEBI:58435"/>
        <dbReference type="ChEBI" id="CHEBI:59457"/>
        <dbReference type="EC" id="3.5.4.19"/>
    </reaction>
</comment>
<evidence type="ECO:0000256" key="9">
    <source>
        <dbReference type="ARBA" id="ARBA00022605"/>
    </source>
</evidence>
<evidence type="ECO:0000313" key="17">
    <source>
        <dbReference type="EMBL" id="GGE26813.1"/>
    </source>
</evidence>
<dbReference type="RefSeq" id="WP_188457454.1">
    <property type="nucleotide sequence ID" value="NZ_BMGM01000002.1"/>
</dbReference>
<feature type="region of interest" description="Phosphoribosyl-ATP pyrophosphohydrolase" evidence="15">
    <location>
        <begin position="114"/>
        <end position="205"/>
    </location>
</feature>
<protein>
    <recommendedName>
        <fullName evidence="15">Histidine biosynthesis bifunctional protein HisIE</fullName>
    </recommendedName>
    <domain>
        <recommendedName>
            <fullName evidence="15">Phosphoribosyl-AMP cyclohydrolase</fullName>
            <shortName evidence="15">PRA-CH</shortName>
            <ecNumber evidence="15">3.5.4.19</ecNumber>
        </recommendedName>
    </domain>
    <domain>
        <recommendedName>
            <fullName evidence="15">Phosphoribosyl-ATP pyrophosphatase</fullName>
            <shortName evidence="15">PRA-PH</shortName>
            <ecNumber evidence="15">3.6.1.31</ecNumber>
        </recommendedName>
    </domain>
</protein>
<dbReference type="SUPFAM" id="SSF141734">
    <property type="entry name" value="HisI-like"/>
    <property type="match status" value="1"/>
</dbReference>
<dbReference type="Gene3D" id="1.10.287.1080">
    <property type="entry name" value="MazG-like"/>
    <property type="match status" value="1"/>
</dbReference>
<dbReference type="NCBIfam" id="NF000768">
    <property type="entry name" value="PRK00051.1"/>
    <property type="match status" value="1"/>
</dbReference>
<evidence type="ECO:0000256" key="4">
    <source>
        <dbReference type="ARBA" id="ARBA00005169"/>
    </source>
</evidence>
<keyword evidence="13 15" id="KW-0368">Histidine biosynthesis</keyword>
<keyword evidence="18" id="KW-1185">Reference proteome</keyword>
<evidence type="ECO:0000259" key="16">
    <source>
        <dbReference type="Pfam" id="PF01502"/>
    </source>
</evidence>
<dbReference type="EMBL" id="BMGM01000002">
    <property type="protein sequence ID" value="GGE26813.1"/>
    <property type="molecule type" value="Genomic_DNA"/>
</dbReference>
<dbReference type="InterPro" id="IPR021130">
    <property type="entry name" value="PRib-ATP_PPHydrolase-like"/>
</dbReference>
<gene>
    <name evidence="15 17" type="primary">hisIE</name>
    <name evidence="15" type="synonym">hisI</name>
    <name evidence="17" type="ORF">GCM10010832_04380</name>
</gene>
<comment type="pathway">
    <text evidence="4 15">Amino-acid biosynthesis; L-histidine biosynthesis; L-histidine from 5-phospho-alpha-D-ribose 1-diphosphate: step 3/9.</text>
</comment>
<name>A0ABQ1SE96_9FLAO</name>
<evidence type="ECO:0000256" key="3">
    <source>
        <dbReference type="ARBA" id="ARBA00004496"/>
    </source>
</evidence>